<keyword evidence="4" id="KW-1185">Reference proteome</keyword>
<feature type="transmembrane region" description="Helical" evidence="2">
    <location>
        <begin position="375"/>
        <end position="400"/>
    </location>
</feature>
<dbReference type="Proteomes" id="UP000279994">
    <property type="component" value="Unassembled WGS sequence"/>
</dbReference>
<feature type="transmembrane region" description="Helical" evidence="2">
    <location>
        <begin position="90"/>
        <end position="111"/>
    </location>
</feature>
<keyword evidence="2" id="KW-1133">Transmembrane helix</keyword>
<feature type="compositionally biased region" description="Low complexity" evidence="1">
    <location>
        <begin position="412"/>
        <end position="425"/>
    </location>
</feature>
<feature type="transmembrane region" description="Helical" evidence="2">
    <location>
        <begin position="250"/>
        <end position="270"/>
    </location>
</feature>
<feature type="region of interest" description="Disordered" evidence="1">
    <location>
        <begin position="410"/>
        <end position="438"/>
    </location>
</feature>
<dbReference type="Pfam" id="PF19877">
    <property type="entry name" value="DUF6350"/>
    <property type="match status" value="1"/>
</dbReference>
<keyword evidence="2" id="KW-0812">Transmembrane</keyword>
<proteinExistence type="predicted"/>
<sequence length="438" mass="43126">MSILATRPTTRPARPGEAQPGRSLALTAALAGAGAAVIGLVLCMSVALTGWFLADAGAHGDTTDALGVGAVAWLAGHGSHLVLSGTPIGMTPLALTMALLLIAFRTGRWAARTPARTSSQSLADLPVETSAVGAAVATFTCAYLVVAVVTGVLAAGSGASPSLGRAVLGAVLVAGLAGGAGLAAGSGVLLRAWDEVPAWAADVVTGALTGVLWLLAAGAALVGVSLLFSFNEAATVMSGLHLSVGDALSLTAVMALFAPNAALFGVSYLAGPGFAFGTGTTVSPTAVSLGVVPAFPVLAALPGEGPTPGWLAGLLAVPVLAAAVGIGRTLRRRPPLPHDLAALRGAGSGFVAGVLVTVLVALAGGPLGTGRMAHIGAPVAEVLVFTTGLMSLGGLVGAVAQNWWRRRRGEAVAEPAPRAPRTVAPLDDGDEPTVEVLR</sequence>
<protein>
    <submittedName>
        <fullName evidence="3">Uncharacterized protein</fullName>
    </submittedName>
</protein>
<feature type="transmembrane region" description="Helical" evidence="2">
    <location>
        <begin position="310"/>
        <end position="330"/>
    </location>
</feature>
<evidence type="ECO:0000256" key="2">
    <source>
        <dbReference type="SAM" id="Phobius"/>
    </source>
</evidence>
<dbReference type="AlphaFoldDB" id="A0A3N0GXH4"/>
<evidence type="ECO:0000313" key="3">
    <source>
        <dbReference type="EMBL" id="RNM17173.1"/>
    </source>
</evidence>
<organism evidence="3 4">
    <name type="scientific">Nocardioides pocheonensis</name>
    <dbReference type="NCBI Taxonomy" id="661485"/>
    <lineage>
        <taxon>Bacteria</taxon>
        <taxon>Bacillati</taxon>
        <taxon>Actinomycetota</taxon>
        <taxon>Actinomycetes</taxon>
        <taxon>Propionibacteriales</taxon>
        <taxon>Nocardioidaceae</taxon>
        <taxon>Nocardioides</taxon>
    </lineage>
</organism>
<feature type="transmembrane region" description="Helical" evidence="2">
    <location>
        <begin position="131"/>
        <end position="155"/>
    </location>
</feature>
<feature type="transmembrane region" description="Helical" evidence="2">
    <location>
        <begin position="24"/>
        <end position="53"/>
    </location>
</feature>
<accession>A0A3N0GXH4</accession>
<comment type="caution">
    <text evidence="3">The sequence shown here is derived from an EMBL/GenBank/DDBJ whole genome shotgun (WGS) entry which is preliminary data.</text>
</comment>
<reference evidence="3 4" key="1">
    <citation type="submission" date="2018-11" db="EMBL/GenBank/DDBJ databases">
        <authorList>
            <person name="Li F."/>
        </authorList>
    </citation>
    <scope>NUCLEOTIDE SEQUENCE [LARGE SCALE GENOMIC DNA]</scope>
    <source>
        <strain evidence="3 4">Gsoil 818</strain>
    </source>
</reference>
<feature type="transmembrane region" description="Helical" evidence="2">
    <location>
        <begin position="342"/>
        <end position="363"/>
    </location>
</feature>
<feature type="compositionally biased region" description="Acidic residues" evidence="1">
    <location>
        <begin position="427"/>
        <end position="438"/>
    </location>
</feature>
<dbReference type="EMBL" id="RJSF01000004">
    <property type="protein sequence ID" value="RNM17173.1"/>
    <property type="molecule type" value="Genomic_DNA"/>
</dbReference>
<gene>
    <name evidence="3" type="ORF">EFL26_02090</name>
</gene>
<dbReference type="RefSeq" id="WP_123221242.1">
    <property type="nucleotide sequence ID" value="NZ_RJSF01000004.1"/>
</dbReference>
<feature type="transmembrane region" description="Helical" evidence="2">
    <location>
        <begin position="167"/>
        <end position="190"/>
    </location>
</feature>
<feature type="transmembrane region" description="Helical" evidence="2">
    <location>
        <begin position="210"/>
        <end position="230"/>
    </location>
</feature>
<dbReference type="InterPro" id="IPR045931">
    <property type="entry name" value="DUF6350"/>
</dbReference>
<name>A0A3N0GXH4_9ACTN</name>
<evidence type="ECO:0000256" key="1">
    <source>
        <dbReference type="SAM" id="MobiDB-lite"/>
    </source>
</evidence>
<dbReference type="OrthoDB" id="3742900at2"/>
<evidence type="ECO:0000313" key="4">
    <source>
        <dbReference type="Proteomes" id="UP000279994"/>
    </source>
</evidence>
<keyword evidence="2" id="KW-0472">Membrane</keyword>